<dbReference type="Proteomes" id="UP000190080">
    <property type="component" value="Unassembled WGS sequence"/>
</dbReference>
<dbReference type="STRING" id="1450648.CLORY_22810"/>
<dbReference type="InterPro" id="IPR011105">
    <property type="entry name" value="Cell_wall_hydrolase_SleB"/>
</dbReference>
<name>A0A1V4INR3_9CLOT</name>
<dbReference type="OrthoDB" id="9785345at2"/>
<reference evidence="2 3" key="1">
    <citation type="submission" date="2017-03" db="EMBL/GenBank/DDBJ databases">
        <title>Genome sequence of Clostridium oryzae DSM 28571.</title>
        <authorList>
            <person name="Poehlein A."/>
            <person name="Daniel R."/>
        </authorList>
    </citation>
    <scope>NUCLEOTIDE SEQUENCE [LARGE SCALE GENOMIC DNA]</scope>
    <source>
        <strain evidence="2 3">DSM 28571</strain>
    </source>
</reference>
<dbReference type="GO" id="GO:0016787">
    <property type="term" value="F:hydrolase activity"/>
    <property type="evidence" value="ECO:0007669"/>
    <property type="project" value="InterPro"/>
</dbReference>
<dbReference type="Gene3D" id="6.20.240.60">
    <property type="match status" value="1"/>
</dbReference>
<proteinExistence type="predicted"/>
<dbReference type="InterPro" id="IPR042047">
    <property type="entry name" value="SleB_dom1"/>
</dbReference>
<evidence type="ECO:0000313" key="3">
    <source>
        <dbReference type="Proteomes" id="UP000190080"/>
    </source>
</evidence>
<dbReference type="EMBL" id="MZGV01000022">
    <property type="protein sequence ID" value="OPJ61415.1"/>
    <property type="molecule type" value="Genomic_DNA"/>
</dbReference>
<organism evidence="2 3">
    <name type="scientific">Clostridium oryzae</name>
    <dbReference type="NCBI Taxonomy" id="1450648"/>
    <lineage>
        <taxon>Bacteria</taxon>
        <taxon>Bacillati</taxon>
        <taxon>Bacillota</taxon>
        <taxon>Clostridia</taxon>
        <taxon>Eubacteriales</taxon>
        <taxon>Clostridiaceae</taxon>
        <taxon>Clostridium</taxon>
    </lineage>
</organism>
<protein>
    <submittedName>
        <fullName evidence="2">Spore cortex-lytic enzyme</fullName>
    </submittedName>
</protein>
<accession>A0A1V4INR3</accession>
<dbReference type="AlphaFoldDB" id="A0A1V4INR3"/>
<feature type="domain" description="Cell wall hydrolase SleB" evidence="1">
    <location>
        <begin position="73"/>
        <end position="173"/>
    </location>
</feature>
<evidence type="ECO:0000259" key="1">
    <source>
        <dbReference type="Pfam" id="PF07486"/>
    </source>
</evidence>
<gene>
    <name evidence="2" type="primary">sleB_1</name>
    <name evidence="2" type="ORF">CLORY_22810</name>
</gene>
<evidence type="ECO:0000313" key="2">
    <source>
        <dbReference type="EMBL" id="OPJ61415.1"/>
    </source>
</evidence>
<dbReference type="RefSeq" id="WP_079424441.1">
    <property type="nucleotide sequence ID" value="NZ_MZGV01000022.1"/>
</dbReference>
<comment type="caution">
    <text evidence="2">The sequence shown here is derived from an EMBL/GenBank/DDBJ whole genome shotgun (WGS) entry which is preliminary data.</text>
</comment>
<sequence>MKKFLFTLVLCFTFVCFLGETIVYAIEFSSKAETLYKEKKSVVEVFNNKNQPIKITVYDIKLMAQIVYAESRSEPYAGKVAVASVIINRLLDPHFPKTVEGVIKQKGAFSCVVNGRIKVHPTKECYLAVYSALEGKDPTKNAVFYYNPKIATSKWMLKVKKADMKSIGNHVFFVVKK</sequence>
<dbReference type="Gene3D" id="1.10.10.2520">
    <property type="entry name" value="Cell wall hydrolase SleB, domain 1"/>
    <property type="match status" value="1"/>
</dbReference>
<dbReference type="Pfam" id="PF07486">
    <property type="entry name" value="Hydrolase_2"/>
    <property type="match status" value="1"/>
</dbReference>
<keyword evidence="3" id="KW-1185">Reference proteome</keyword>